<keyword evidence="4" id="KW-1185">Reference proteome</keyword>
<dbReference type="AlphaFoldDB" id="A0AA86U6X4"/>
<feature type="compositionally biased region" description="Basic and acidic residues" evidence="1">
    <location>
        <begin position="174"/>
        <end position="187"/>
    </location>
</feature>
<organism evidence="2">
    <name type="scientific">Hexamita inflata</name>
    <dbReference type="NCBI Taxonomy" id="28002"/>
    <lineage>
        <taxon>Eukaryota</taxon>
        <taxon>Metamonada</taxon>
        <taxon>Diplomonadida</taxon>
        <taxon>Hexamitidae</taxon>
        <taxon>Hexamitinae</taxon>
        <taxon>Hexamita</taxon>
    </lineage>
</organism>
<comment type="caution">
    <text evidence="2">The sequence shown here is derived from an EMBL/GenBank/DDBJ whole genome shotgun (WGS) entry which is preliminary data.</text>
</comment>
<feature type="region of interest" description="Disordered" evidence="1">
    <location>
        <begin position="168"/>
        <end position="190"/>
    </location>
</feature>
<dbReference type="Proteomes" id="UP001642409">
    <property type="component" value="Unassembled WGS sequence"/>
</dbReference>
<feature type="compositionally biased region" description="Polar residues" evidence="1">
    <location>
        <begin position="249"/>
        <end position="258"/>
    </location>
</feature>
<evidence type="ECO:0000313" key="4">
    <source>
        <dbReference type="Proteomes" id="UP001642409"/>
    </source>
</evidence>
<protein>
    <submittedName>
        <fullName evidence="3">Hypothetical_protein</fullName>
    </submittedName>
</protein>
<evidence type="ECO:0000313" key="2">
    <source>
        <dbReference type="EMBL" id="CAI9940122.1"/>
    </source>
</evidence>
<reference evidence="2" key="1">
    <citation type="submission" date="2023-06" db="EMBL/GenBank/DDBJ databases">
        <authorList>
            <person name="Kurt Z."/>
        </authorList>
    </citation>
    <scope>NUCLEOTIDE SEQUENCE</scope>
</reference>
<feature type="compositionally biased region" description="Basic residues" evidence="1">
    <location>
        <begin position="273"/>
        <end position="292"/>
    </location>
</feature>
<name>A0AA86U6X4_9EUKA</name>
<sequence>MLRDALYSQSGAQRLESSKVQEELQERNEQVRLLEEQLRQLEEETRAEKTKAGLEAQSAAERLEAALLFAAEKEAALSELALKAQSTEAERDAAQTKLQEAESQLLAEMAENESNIEQLAALQSAADELRAALSAKEADAEAPSHQLRAAETRLEEEKQHQLLSAAASSQMLEVQKESHPGSSEQRKTRLWTGERLTVAIFAKRKPNWSNSPSAQRQQEEAQMLRDALQPGGAQRLSSKGPGRLRKTNRSVCSKNSCQLKKAAHRKDQAGLSTKRRRTYRLRPAVRRRKGRSRNWPQGAIHRSEETPPRPSSEAESQLLAEMANESTSDNSPPCKRRRAENSEPPCAKADAEALSPAQSRGDPPRRKRNSTSCSRPPPPLRCQSTKKPSRSSEQRKNSPLDR</sequence>
<feature type="compositionally biased region" description="Basic and acidic residues" evidence="1">
    <location>
        <begin position="390"/>
        <end position="402"/>
    </location>
</feature>
<gene>
    <name evidence="2" type="ORF">HINF_LOCUS27767</name>
    <name evidence="3" type="ORF">HINF_LOCUS46218</name>
</gene>
<feature type="region of interest" description="Disordered" evidence="1">
    <location>
        <begin position="1"/>
        <end position="22"/>
    </location>
</feature>
<feature type="compositionally biased region" description="Polar residues" evidence="1">
    <location>
        <begin position="207"/>
        <end position="216"/>
    </location>
</feature>
<dbReference type="EMBL" id="CAXDID020000203">
    <property type="protein sequence ID" value="CAL6054753.1"/>
    <property type="molecule type" value="Genomic_DNA"/>
</dbReference>
<feature type="region of interest" description="Disordered" evidence="1">
    <location>
        <begin position="202"/>
        <end position="402"/>
    </location>
</feature>
<evidence type="ECO:0000313" key="3">
    <source>
        <dbReference type="EMBL" id="CAL6054753.1"/>
    </source>
</evidence>
<reference evidence="3 4" key="2">
    <citation type="submission" date="2024-07" db="EMBL/GenBank/DDBJ databases">
        <authorList>
            <person name="Akdeniz Z."/>
        </authorList>
    </citation>
    <scope>NUCLEOTIDE SEQUENCE [LARGE SCALE GENOMIC DNA]</scope>
</reference>
<accession>A0AA86U6X4</accession>
<evidence type="ECO:0000256" key="1">
    <source>
        <dbReference type="SAM" id="MobiDB-lite"/>
    </source>
</evidence>
<dbReference type="EMBL" id="CATOUU010000673">
    <property type="protein sequence ID" value="CAI9940122.1"/>
    <property type="molecule type" value="Genomic_DNA"/>
</dbReference>
<proteinExistence type="predicted"/>